<accession>A0ABV8VTD9</accession>
<dbReference type="Proteomes" id="UP001595880">
    <property type="component" value="Unassembled WGS sequence"/>
</dbReference>
<protein>
    <submittedName>
        <fullName evidence="2">Uncharacterized protein</fullName>
    </submittedName>
</protein>
<dbReference type="EMBL" id="JBHSDV010000002">
    <property type="protein sequence ID" value="MFC4387749.1"/>
    <property type="molecule type" value="Genomic_DNA"/>
</dbReference>
<gene>
    <name evidence="2" type="ORF">ACFOZ1_07965</name>
</gene>
<feature type="coiled-coil region" evidence="1">
    <location>
        <begin position="6"/>
        <end position="40"/>
    </location>
</feature>
<organism evidence="2 3">
    <name type="scientific">Gracilibacillus marinus</name>
    <dbReference type="NCBI Taxonomy" id="630535"/>
    <lineage>
        <taxon>Bacteria</taxon>
        <taxon>Bacillati</taxon>
        <taxon>Bacillota</taxon>
        <taxon>Bacilli</taxon>
        <taxon>Bacillales</taxon>
        <taxon>Bacillaceae</taxon>
        <taxon>Gracilibacillus</taxon>
    </lineage>
</organism>
<evidence type="ECO:0000313" key="3">
    <source>
        <dbReference type="Proteomes" id="UP001595880"/>
    </source>
</evidence>
<proteinExistence type="predicted"/>
<evidence type="ECO:0000313" key="2">
    <source>
        <dbReference type="EMBL" id="MFC4387749.1"/>
    </source>
</evidence>
<reference evidence="3" key="1">
    <citation type="journal article" date="2019" name="Int. J. Syst. Evol. Microbiol.">
        <title>The Global Catalogue of Microorganisms (GCM) 10K type strain sequencing project: providing services to taxonomists for standard genome sequencing and annotation.</title>
        <authorList>
            <consortium name="The Broad Institute Genomics Platform"/>
            <consortium name="The Broad Institute Genome Sequencing Center for Infectious Disease"/>
            <person name="Wu L."/>
            <person name="Ma J."/>
        </authorList>
    </citation>
    <scope>NUCLEOTIDE SEQUENCE [LARGE SCALE GENOMIC DNA]</scope>
    <source>
        <strain evidence="3">KACC 14058</strain>
    </source>
</reference>
<name>A0ABV8VTD9_9BACI</name>
<keyword evidence="1" id="KW-0175">Coiled coil</keyword>
<evidence type="ECO:0000256" key="1">
    <source>
        <dbReference type="SAM" id="Coils"/>
    </source>
</evidence>
<dbReference type="RefSeq" id="WP_390198197.1">
    <property type="nucleotide sequence ID" value="NZ_JBHSDV010000002.1"/>
</dbReference>
<keyword evidence="3" id="KW-1185">Reference proteome</keyword>
<sequence length="51" mass="5795">MCNDHVQELRRQLGEVQLAHQQATEILVEQLAEIKRIRAELIALQGGESEV</sequence>
<comment type="caution">
    <text evidence="2">The sequence shown here is derived from an EMBL/GenBank/DDBJ whole genome shotgun (WGS) entry which is preliminary data.</text>
</comment>